<evidence type="ECO:0000256" key="1">
    <source>
        <dbReference type="SAM" id="MobiDB-lite"/>
    </source>
</evidence>
<protein>
    <submittedName>
        <fullName evidence="2">Uncharacterized protein</fullName>
    </submittedName>
</protein>
<comment type="caution">
    <text evidence="2">The sequence shown here is derived from an EMBL/GenBank/DDBJ whole genome shotgun (WGS) entry which is preliminary data.</text>
</comment>
<organism evidence="2 3">
    <name type="scientific">Photobacterium lipolyticum</name>
    <dbReference type="NCBI Taxonomy" id="266810"/>
    <lineage>
        <taxon>Bacteria</taxon>
        <taxon>Pseudomonadati</taxon>
        <taxon>Pseudomonadota</taxon>
        <taxon>Gammaproteobacteria</taxon>
        <taxon>Vibrionales</taxon>
        <taxon>Vibrionaceae</taxon>
        <taxon>Photobacterium</taxon>
    </lineage>
</organism>
<sequence length="66" mass="7167">MCFDDLALKVLKKQFMENAKRSVSPGGKTAADVSWECTAHNAISFEPSPNPPSATETLRPKIECTA</sequence>
<dbReference type="AlphaFoldDB" id="A0A2T3N066"/>
<dbReference type="Proteomes" id="UP000240904">
    <property type="component" value="Unassembled WGS sequence"/>
</dbReference>
<proteinExistence type="predicted"/>
<evidence type="ECO:0000313" key="2">
    <source>
        <dbReference type="EMBL" id="PSW05654.1"/>
    </source>
</evidence>
<feature type="region of interest" description="Disordered" evidence="1">
    <location>
        <begin position="44"/>
        <end position="66"/>
    </location>
</feature>
<evidence type="ECO:0000313" key="3">
    <source>
        <dbReference type="Proteomes" id="UP000240904"/>
    </source>
</evidence>
<name>A0A2T3N066_9GAMM</name>
<dbReference type="EMBL" id="PYMC01000004">
    <property type="protein sequence ID" value="PSW05654.1"/>
    <property type="molecule type" value="Genomic_DNA"/>
</dbReference>
<accession>A0A2T3N066</accession>
<gene>
    <name evidence="2" type="ORF">C9I89_07850</name>
</gene>
<reference evidence="2 3" key="1">
    <citation type="submission" date="2018-03" db="EMBL/GenBank/DDBJ databases">
        <title>Whole genome sequencing of Histamine producing bacteria.</title>
        <authorList>
            <person name="Butler K."/>
        </authorList>
    </citation>
    <scope>NUCLEOTIDE SEQUENCE [LARGE SCALE GENOMIC DNA]</scope>
    <source>
        <strain evidence="2 3">DSM 16190</strain>
    </source>
</reference>
<keyword evidence="3" id="KW-1185">Reference proteome</keyword>